<dbReference type="STRING" id="1479485.DA73_0241860"/>
<keyword evidence="3" id="KW-1185">Reference proteome</keyword>
<accession>A0A0C1QUX9</accession>
<dbReference type="RefSeq" id="WP_038090383.1">
    <property type="nucleotide sequence ID" value="NZ_JHEG04000001.1"/>
</dbReference>
<gene>
    <name evidence="2" type="ORF">DA73_0241860</name>
    <name evidence="1" type="ORF">DA73_0400028095</name>
</gene>
<sequence length="91" mass="9680">MEDNKISNHQMEINDLIDLAITNAAIRRGLVEGEDCLALSDDEATKVTGGATISTDVKSINTKTPPTVAGFKPICPPLIVGLIAQDYNKLA</sequence>
<dbReference type="EMBL" id="JHEG02000059">
    <property type="protein sequence ID" value="KIE07598.1"/>
    <property type="molecule type" value="Genomic_DNA"/>
</dbReference>
<protein>
    <submittedName>
        <fullName evidence="2">Uncharacterized protein</fullName>
    </submittedName>
</protein>
<dbReference type="EMBL" id="JHEG04000001">
    <property type="protein sequence ID" value="KAF3888915.1"/>
    <property type="molecule type" value="Genomic_DNA"/>
</dbReference>
<dbReference type="AlphaFoldDB" id="A0A0C1QUX9"/>
<reference evidence="2" key="1">
    <citation type="journal article" date="2015" name="Genome Announc.">
        <title>Draft Genome Sequence of Tolypothrix boutellei Strain VB521301.</title>
        <authorList>
            <person name="Chandrababunaidu M.M."/>
            <person name="Singh D."/>
            <person name="Sen D."/>
            <person name="Bhan S."/>
            <person name="Das S."/>
            <person name="Gupta A."/>
            <person name="Adhikary S.P."/>
            <person name="Tripathy S."/>
        </authorList>
    </citation>
    <scope>NUCLEOTIDE SEQUENCE</scope>
    <source>
        <strain evidence="2">VB521301</strain>
    </source>
</reference>
<evidence type="ECO:0000313" key="2">
    <source>
        <dbReference type="EMBL" id="KIE07598.1"/>
    </source>
</evidence>
<name>A0A0C1QUX9_9CYAN</name>
<organism evidence="2">
    <name type="scientific">Tolypothrix bouteillei VB521301</name>
    <dbReference type="NCBI Taxonomy" id="1479485"/>
    <lineage>
        <taxon>Bacteria</taxon>
        <taxon>Bacillati</taxon>
        <taxon>Cyanobacteriota</taxon>
        <taxon>Cyanophyceae</taxon>
        <taxon>Nostocales</taxon>
        <taxon>Tolypothrichaceae</taxon>
        <taxon>Tolypothrix</taxon>
    </lineage>
</organism>
<comment type="caution">
    <text evidence="2">The sequence shown here is derived from an EMBL/GenBank/DDBJ whole genome shotgun (WGS) entry which is preliminary data.</text>
</comment>
<evidence type="ECO:0000313" key="1">
    <source>
        <dbReference type="EMBL" id="KAF3888915.1"/>
    </source>
</evidence>
<dbReference type="Proteomes" id="UP000029738">
    <property type="component" value="Unassembled WGS sequence"/>
</dbReference>
<dbReference type="OrthoDB" id="515342at2"/>
<reference evidence="1" key="2">
    <citation type="submission" date="2019-11" db="EMBL/GenBank/DDBJ databases">
        <title>Improved Assembly of Tolypothrix boutellei genome.</title>
        <authorList>
            <person name="Sarangi A.N."/>
            <person name="Mukherjee M."/>
            <person name="Ghosh S."/>
            <person name="Singh D."/>
            <person name="Das A."/>
            <person name="Kant S."/>
            <person name="Prusty A."/>
            <person name="Tripathy S."/>
        </authorList>
    </citation>
    <scope>NUCLEOTIDE SEQUENCE</scope>
    <source>
        <strain evidence="1">VB521301</strain>
    </source>
</reference>
<proteinExistence type="predicted"/>
<evidence type="ECO:0000313" key="3">
    <source>
        <dbReference type="Proteomes" id="UP000029738"/>
    </source>
</evidence>